<sequence length="210" mass="23676">MSTLIFLRHAHSQANESNVLAGRTPGVLLSQKGKRQATQLIERIGKARVDQLHLSPITRCQLTLDPWLDSKFSSAIERLDIREEFTEMDYGDWSGKKLSSLRRSPLWKPIQETPSKVKFPGGESFRQAQKRAIEGCEELFSSRGNKNHLIVSHSDLIKLIAVHYLEAHIDTFQRIDISQASFTVIQKSSRGVNILAINSASDLRSIVGER</sequence>
<dbReference type="SMART" id="SM00855">
    <property type="entry name" value="PGAM"/>
    <property type="match status" value="1"/>
</dbReference>
<dbReference type="GO" id="GO:0004331">
    <property type="term" value="F:fructose-2,6-bisphosphate 2-phosphatase activity"/>
    <property type="evidence" value="ECO:0007669"/>
    <property type="project" value="TreeGrafter"/>
</dbReference>
<keyword evidence="1" id="KW-0378">Hydrolase</keyword>
<dbReference type="GO" id="GO:0005829">
    <property type="term" value="C:cytosol"/>
    <property type="evidence" value="ECO:0007669"/>
    <property type="project" value="TreeGrafter"/>
</dbReference>
<reference evidence="2" key="1">
    <citation type="submission" date="2020-05" db="EMBL/GenBank/DDBJ databases">
        <authorList>
            <person name="Chiriac C."/>
            <person name="Salcher M."/>
            <person name="Ghai R."/>
            <person name="Kavagutti S V."/>
        </authorList>
    </citation>
    <scope>NUCLEOTIDE SEQUENCE</scope>
</reference>
<dbReference type="GO" id="GO:0045820">
    <property type="term" value="P:negative regulation of glycolytic process"/>
    <property type="evidence" value="ECO:0007669"/>
    <property type="project" value="TreeGrafter"/>
</dbReference>
<dbReference type="GO" id="GO:0043456">
    <property type="term" value="P:regulation of pentose-phosphate shunt"/>
    <property type="evidence" value="ECO:0007669"/>
    <property type="project" value="TreeGrafter"/>
</dbReference>
<evidence type="ECO:0000256" key="1">
    <source>
        <dbReference type="ARBA" id="ARBA00022801"/>
    </source>
</evidence>
<dbReference type="PANTHER" id="PTHR46517:SF1">
    <property type="entry name" value="FRUCTOSE-2,6-BISPHOSPHATASE TIGAR"/>
    <property type="match status" value="1"/>
</dbReference>
<evidence type="ECO:0000313" key="2">
    <source>
        <dbReference type="EMBL" id="CAB4336294.1"/>
    </source>
</evidence>
<name>A0A6J5Z1E9_9ZZZZ</name>
<dbReference type="Pfam" id="PF00300">
    <property type="entry name" value="His_Phos_1"/>
    <property type="match status" value="1"/>
</dbReference>
<dbReference type="InterPro" id="IPR051695">
    <property type="entry name" value="Phosphoglycerate_Mutase"/>
</dbReference>
<dbReference type="SUPFAM" id="SSF53254">
    <property type="entry name" value="Phosphoglycerate mutase-like"/>
    <property type="match status" value="1"/>
</dbReference>
<organism evidence="2">
    <name type="scientific">freshwater metagenome</name>
    <dbReference type="NCBI Taxonomy" id="449393"/>
    <lineage>
        <taxon>unclassified sequences</taxon>
        <taxon>metagenomes</taxon>
        <taxon>ecological metagenomes</taxon>
    </lineage>
</organism>
<dbReference type="EMBL" id="CAESAK010000059">
    <property type="protein sequence ID" value="CAB4336294.1"/>
    <property type="molecule type" value="Genomic_DNA"/>
</dbReference>
<dbReference type="InterPro" id="IPR029033">
    <property type="entry name" value="His_PPase_superfam"/>
</dbReference>
<dbReference type="InterPro" id="IPR013078">
    <property type="entry name" value="His_Pase_superF_clade-1"/>
</dbReference>
<protein>
    <submittedName>
        <fullName evidence="2">Unannotated protein</fullName>
    </submittedName>
</protein>
<dbReference type="Gene3D" id="3.40.50.1240">
    <property type="entry name" value="Phosphoglycerate mutase-like"/>
    <property type="match status" value="1"/>
</dbReference>
<proteinExistence type="predicted"/>
<dbReference type="AlphaFoldDB" id="A0A6J5Z1E9"/>
<gene>
    <name evidence="2" type="ORF">UFOPK3775_00572</name>
</gene>
<dbReference type="PANTHER" id="PTHR46517">
    <property type="entry name" value="FRUCTOSE-2,6-BISPHOSPHATASE TIGAR"/>
    <property type="match status" value="1"/>
</dbReference>
<accession>A0A6J5Z1E9</accession>